<dbReference type="AlphaFoldDB" id="A0A699X9I2"/>
<evidence type="ECO:0000313" key="1">
    <source>
        <dbReference type="EMBL" id="GFD56515.1"/>
    </source>
</evidence>
<feature type="non-terminal residue" evidence="1">
    <location>
        <position position="1"/>
    </location>
</feature>
<sequence length="91" mass="9712">AIQRQREIVGDLPFGVATEIVQPVLLRAIGLLERGILGAVDRLVEVAGGGDAVAGIVERHLVERTVEPVGLGGATLGRTLLREQRVRGQRQ</sequence>
<reference evidence="1" key="1">
    <citation type="journal article" date="2019" name="Sci. Rep.">
        <title>Draft genome of Tanacetum cinerariifolium, the natural source of mosquito coil.</title>
        <authorList>
            <person name="Yamashiro T."/>
            <person name="Shiraishi A."/>
            <person name="Satake H."/>
            <person name="Nakayama K."/>
        </authorList>
    </citation>
    <scope>NUCLEOTIDE SEQUENCE</scope>
</reference>
<organism evidence="1">
    <name type="scientific">Tanacetum cinerariifolium</name>
    <name type="common">Dalmatian daisy</name>
    <name type="synonym">Chrysanthemum cinerariifolium</name>
    <dbReference type="NCBI Taxonomy" id="118510"/>
    <lineage>
        <taxon>Eukaryota</taxon>
        <taxon>Viridiplantae</taxon>
        <taxon>Streptophyta</taxon>
        <taxon>Embryophyta</taxon>
        <taxon>Tracheophyta</taxon>
        <taxon>Spermatophyta</taxon>
        <taxon>Magnoliopsida</taxon>
        <taxon>eudicotyledons</taxon>
        <taxon>Gunneridae</taxon>
        <taxon>Pentapetalae</taxon>
        <taxon>asterids</taxon>
        <taxon>campanulids</taxon>
        <taxon>Asterales</taxon>
        <taxon>Asteraceae</taxon>
        <taxon>Asteroideae</taxon>
        <taxon>Anthemideae</taxon>
        <taxon>Anthemidinae</taxon>
        <taxon>Tanacetum</taxon>
    </lineage>
</organism>
<gene>
    <name evidence="1" type="ORF">Tci_928484</name>
</gene>
<comment type="caution">
    <text evidence="1">The sequence shown here is derived from an EMBL/GenBank/DDBJ whole genome shotgun (WGS) entry which is preliminary data.</text>
</comment>
<feature type="non-terminal residue" evidence="1">
    <location>
        <position position="91"/>
    </location>
</feature>
<accession>A0A699X9I2</accession>
<protein>
    <submittedName>
        <fullName evidence="1">Uncharacterized protein</fullName>
    </submittedName>
</protein>
<proteinExistence type="predicted"/>
<dbReference type="EMBL" id="BKCJ011830329">
    <property type="protein sequence ID" value="GFD56515.1"/>
    <property type="molecule type" value="Genomic_DNA"/>
</dbReference>
<name>A0A699X9I2_TANCI</name>